<keyword evidence="3" id="KW-1185">Reference proteome</keyword>
<keyword evidence="1" id="KW-0812">Transmembrane</keyword>
<evidence type="ECO:0000313" key="3">
    <source>
        <dbReference type="Proteomes" id="UP000039865"/>
    </source>
</evidence>
<dbReference type="EMBL" id="CCKQ01000090">
    <property type="protein sequence ID" value="CDW71153.1"/>
    <property type="molecule type" value="Genomic_DNA"/>
</dbReference>
<sequence>MQSCERGLLTCLSYKSDDLGVQEIAPFNKTVKYFNKTLSDGDGIKFAISNQDSKQKAWVEIQISSENSQTKLDTAPSAFQMYTYDPNNGTLTSEYIFSRTGKTYIKPLNSLFYYAAAKDGAYTLHVTYGNMKNSMVLIYSGLALMVTSFIFVF</sequence>
<dbReference type="OrthoDB" id="10605059at2759"/>
<reference evidence="2 3" key="1">
    <citation type="submission" date="2014-06" db="EMBL/GenBank/DDBJ databases">
        <authorList>
            <person name="Swart Estienne"/>
        </authorList>
    </citation>
    <scope>NUCLEOTIDE SEQUENCE [LARGE SCALE GENOMIC DNA]</scope>
    <source>
        <strain evidence="2 3">130c</strain>
    </source>
</reference>
<evidence type="ECO:0000256" key="1">
    <source>
        <dbReference type="SAM" id="Phobius"/>
    </source>
</evidence>
<gene>
    <name evidence="2" type="primary">Contig17808.g18936</name>
    <name evidence="2" type="ORF">STYLEM_92</name>
</gene>
<name>A0A077ZMG6_STYLE</name>
<accession>A0A077ZMG6</accession>
<dbReference type="InParanoid" id="A0A077ZMG6"/>
<keyword evidence="1" id="KW-0472">Membrane</keyword>
<dbReference type="AlphaFoldDB" id="A0A077ZMG6"/>
<keyword evidence="1" id="KW-1133">Transmembrane helix</keyword>
<proteinExistence type="predicted"/>
<feature type="transmembrane region" description="Helical" evidence="1">
    <location>
        <begin position="136"/>
        <end position="152"/>
    </location>
</feature>
<organism evidence="2 3">
    <name type="scientific">Stylonychia lemnae</name>
    <name type="common">Ciliate</name>
    <dbReference type="NCBI Taxonomy" id="5949"/>
    <lineage>
        <taxon>Eukaryota</taxon>
        <taxon>Sar</taxon>
        <taxon>Alveolata</taxon>
        <taxon>Ciliophora</taxon>
        <taxon>Intramacronucleata</taxon>
        <taxon>Spirotrichea</taxon>
        <taxon>Stichotrichia</taxon>
        <taxon>Sporadotrichida</taxon>
        <taxon>Oxytrichidae</taxon>
        <taxon>Stylonychinae</taxon>
        <taxon>Stylonychia</taxon>
    </lineage>
</organism>
<dbReference type="Proteomes" id="UP000039865">
    <property type="component" value="Unassembled WGS sequence"/>
</dbReference>
<evidence type="ECO:0000313" key="2">
    <source>
        <dbReference type="EMBL" id="CDW71153.1"/>
    </source>
</evidence>
<protein>
    <submittedName>
        <fullName evidence="2">Uncharacterized protein</fullName>
    </submittedName>
</protein>